<dbReference type="RefSeq" id="WP_120813296.1">
    <property type="nucleotide sequence ID" value="NZ_QEHH01000039.1"/>
</dbReference>
<dbReference type="Pfam" id="PF21205">
    <property type="entry name" value="Rep3_C"/>
    <property type="match status" value="1"/>
</dbReference>
<proteinExistence type="inferred from homology"/>
<dbReference type="EMBL" id="QEHH01000039">
    <property type="protein sequence ID" value="RKV57259.1"/>
    <property type="molecule type" value="Genomic_DNA"/>
</dbReference>
<feature type="compositionally biased region" description="Low complexity" evidence="2">
    <location>
        <begin position="77"/>
        <end position="87"/>
    </location>
</feature>
<dbReference type="GO" id="GO:0003887">
    <property type="term" value="F:DNA-directed DNA polymerase activity"/>
    <property type="evidence" value="ECO:0007669"/>
    <property type="project" value="InterPro"/>
</dbReference>
<comment type="similarity">
    <text evidence="1">Belongs to the initiator RepB protein family.</text>
</comment>
<dbReference type="AlphaFoldDB" id="A0A496J8F4"/>
<protein>
    <submittedName>
        <fullName evidence="4">Replication initiation protein</fullName>
    </submittedName>
</protein>
<feature type="domain" description="Initiator Rep protein WH1" evidence="3">
    <location>
        <begin position="102"/>
        <end position="259"/>
    </location>
</feature>
<evidence type="ECO:0000259" key="3">
    <source>
        <dbReference type="Pfam" id="PF01051"/>
    </source>
</evidence>
<dbReference type="InterPro" id="IPR036388">
    <property type="entry name" value="WH-like_DNA-bd_sf"/>
</dbReference>
<feature type="region of interest" description="Disordered" evidence="2">
    <location>
        <begin position="67"/>
        <end position="87"/>
    </location>
</feature>
<dbReference type="Gene3D" id="1.10.10.10">
    <property type="entry name" value="Winged helix-like DNA-binding domain superfamily/Winged helix DNA-binding domain"/>
    <property type="match status" value="1"/>
</dbReference>
<reference evidence="4 5" key="1">
    <citation type="submission" date="2018-04" db="EMBL/GenBank/DDBJ databases">
        <title>Complete genome sequences of Helicobacter pylori.</title>
        <authorList>
            <person name="Palau M."/>
            <person name="Minana-Galbis D."/>
        </authorList>
    </citation>
    <scope>NUCLEOTIDE SEQUENCE [LARGE SCALE GENOMIC DNA]</scope>
    <source>
        <strain evidence="4 5">B126</strain>
    </source>
</reference>
<dbReference type="Proteomes" id="UP000279456">
    <property type="component" value="Unassembled WGS sequence"/>
</dbReference>
<comment type="caution">
    <text evidence="4">The sequence shown here is derived from an EMBL/GenBank/DDBJ whole genome shotgun (WGS) entry which is preliminary data.</text>
</comment>
<sequence>MPMNTNFEQLRKQELELRKLLEELDTIPQTPQIKLQKQKIQTYIDKITPSILSGFNQKFKEITEKLPNEFEKEKPTPTKAPQTTPTPCKDLVVTTPKDRTYITYHNNANKVNLGKLSEREANLLFAIFQKLKDQGNTLIRFEPQDLKRMLGIKISYDNLTRTARSMWNKIKTADFWEVRDIIVNGRECVSEKNYMLFQVCEIVSDKETREFLYMDIQLNTGYNYLLNNLGMGGQYTSFKLLEFQRVRGKYAKTLYRLLKQYKSTGILSVEWSQFRELLDIPKDYEMRNIDQKVLTPSIKELHKIYPFEHLSYKKERRSHDKRKVTHIDFYFEQLPEGENKKQKQKDKQRAQRDIKLIAWDIKRQGIIKRSKETLGVREMDLKSLIGSLFENPNGVILKIENIAKEKNKFFMHVSYPNRKNPPQKIPVSDKQFALEFLYVSGGYTFKKDNLLQEIETFTPNIHPITNKPIKEFSEYIGKTINITNNNVDQFPDGITSYLKITRIVKLNDNQICVSVQDVDKPDKLLNPFIAENEKHLKNWFKKHYR</sequence>
<dbReference type="InterPro" id="IPR036390">
    <property type="entry name" value="WH_DNA-bd_sf"/>
</dbReference>
<dbReference type="Pfam" id="PF01051">
    <property type="entry name" value="Rep3_N"/>
    <property type="match status" value="1"/>
</dbReference>
<feature type="compositionally biased region" description="Basic and acidic residues" evidence="2">
    <location>
        <begin position="67"/>
        <end position="76"/>
    </location>
</feature>
<evidence type="ECO:0000313" key="4">
    <source>
        <dbReference type="EMBL" id="RKV57259.1"/>
    </source>
</evidence>
<organism evidence="4 5">
    <name type="scientific">Helicobacter pylori</name>
    <name type="common">Campylobacter pylori</name>
    <dbReference type="NCBI Taxonomy" id="210"/>
    <lineage>
        <taxon>Bacteria</taxon>
        <taxon>Pseudomonadati</taxon>
        <taxon>Campylobacterota</taxon>
        <taxon>Epsilonproteobacteria</taxon>
        <taxon>Campylobacterales</taxon>
        <taxon>Helicobacteraceae</taxon>
        <taxon>Helicobacter</taxon>
    </lineage>
</organism>
<evidence type="ECO:0000313" key="5">
    <source>
        <dbReference type="Proteomes" id="UP000279456"/>
    </source>
</evidence>
<evidence type="ECO:0000256" key="1">
    <source>
        <dbReference type="ARBA" id="ARBA00038283"/>
    </source>
</evidence>
<dbReference type="InterPro" id="IPR000525">
    <property type="entry name" value="Initiator_Rep_WH1"/>
</dbReference>
<accession>A0A496J8F4</accession>
<dbReference type="SUPFAM" id="SSF46785">
    <property type="entry name" value="Winged helix' DNA-binding domain"/>
    <property type="match status" value="1"/>
</dbReference>
<name>A0A496J8F4_HELPX</name>
<gene>
    <name evidence="4" type="ORF">DD776_08300</name>
</gene>
<evidence type="ECO:0000256" key="2">
    <source>
        <dbReference type="SAM" id="MobiDB-lite"/>
    </source>
</evidence>
<dbReference type="GO" id="GO:0006270">
    <property type="term" value="P:DNA replication initiation"/>
    <property type="evidence" value="ECO:0007669"/>
    <property type="project" value="InterPro"/>
</dbReference>